<protein>
    <submittedName>
        <fullName evidence="2">Gliding motility-associated C-terminal domain-containing protein</fullName>
    </submittedName>
</protein>
<evidence type="ECO:0000313" key="3">
    <source>
        <dbReference type="Proteomes" id="UP000198951"/>
    </source>
</evidence>
<dbReference type="InterPro" id="IPR016187">
    <property type="entry name" value="CTDL_fold"/>
</dbReference>
<sequence>MIFISNTHYAATPFSFIKKDNPFSNHYYKNKPTPSFANIAPEIVAIGNQVYCPQTNIKIVTDVTITDPDDSGTDAIYIQISSGYINGQDIIALAGSHPTITSSWDASAGKLKLFSPTGAQVTYADFVAAIKDIEYYNLSISPSGIRNFSISIGQANYLPSNGHYYQFIPSIGITWTAAKVLAENTLYYGLQGYLATITTADEAKISGEQASGAGWIGGSDAATEGVWKWVTGPEGLANGGNGTTFWNGLVNGFATPPNNFAFWNTAEPNQYGGAQENYAHITAAGVGIPGSWNDLTNTGDPTGNYQPKGYIVEYGGMAGDPVLKIAASTTITIPKVTSTIANSRCGSGSITLQATASNGNVYWYTTKTGGSSIFTGNTYTTPTINSTTSYYVDATNGNCPTTPRIEIIATIKPSPTITATTPGSVCVSGTATLGAAASAGTVNWYNVSTNGTALATGTTFTTPSISTTTTYYVEAIANGCTTPSRTAITATVNNAPTIIATAAGSRCGSGSVILDATPSAGNVKWYDVATGSSPLFTGNSFSSPSINNTTTYYAEAILNGCPSSRIPVTATVYPINTSTEEIILCQGQTTILDASIPNMLYLWSPGGETTQTIVVSTIGNYSVTISSPTVISCDSKKNISVIEHPQPLINSITVDENSIVIQLENPESYFEYSINGVDFQALNQFTYIPTGQYTAFVRDNNGCNLVTQQFTIFTIPKFFTPNNDGFNDVWKIKEMGDYPNSSAQIFDRYGKLIIELNAANYSWDGKFNSKNLPADDYWYHLKLDNTKPGIRGHFTLKR</sequence>
<proteinExistence type="predicted"/>
<dbReference type="InterPro" id="IPR026341">
    <property type="entry name" value="T9SS_type_B"/>
</dbReference>
<gene>
    <name evidence="2" type="ORF">SAMN05443667_101226</name>
</gene>
<dbReference type="Pfam" id="PF19081">
    <property type="entry name" value="Ig_7"/>
    <property type="match status" value="3"/>
</dbReference>
<dbReference type="InterPro" id="IPR016186">
    <property type="entry name" value="C-type_lectin-like/link_sf"/>
</dbReference>
<dbReference type="Proteomes" id="UP000198951">
    <property type="component" value="Unassembled WGS sequence"/>
</dbReference>
<dbReference type="NCBIfam" id="TIGR04131">
    <property type="entry name" value="Bac_Flav_CTERM"/>
    <property type="match status" value="1"/>
</dbReference>
<dbReference type="InterPro" id="IPR034007">
    <property type="entry name" value="CTLD_bac"/>
</dbReference>
<dbReference type="PROSITE" id="PS50041">
    <property type="entry name" value="C_TYPE_LECTIN_2"/>
    <property type="match status" value="1"/>
</dbReference>
<dbReference type="SUPFAM" id="SSF56436">
    <property type="entry name" value="C-type lectin-like"/>
    <property type="match status" value="1"/>
</dbReference>
<dbReference type="STRING" id="150146.SAMN05443667_101226"/>
<dbReference type="AlphaFoldDB" id="A0A1H3WT00"/>
<accession>A0A1H3WT00</accession>
<dbReference type="InterPro" id="IPR044023">
    <property type="entry name" value="Ig_7"/>
</dbReference>
<keyword evidence="3" id="KW-1185">Reference proteome</keyword>
<dbReference type="EMBL" id="FNRD01000001">
    <property type="protein sequence ID" value="SDZ90263.1"/>
    <property type="molecule type" value="Genomic_DNA"/>
</dbReference>
<evidence type="ECO:0000259" key="1">
    <source>
        <dbReference type="PROSITE" id="PS50041"/>
    </source>
</evidence>
<dbReference type="Gene3D" id="3.10.100.10">
    <property type="entry name" value="Mannose-Binding Protein A, subunit A"/>
    <property type="match status" value="1"/>
</dbReference>
<reference evidence="3" key="1">
    <citation type="submission" date="2016-10" db="EMBL/GenBank/DDBJ databases">
        <authorList>
            <person name="Varghese N."/>
            <person name="Submissions S."/>
        </authorList>
    </citation>
    <scope>NUCLEOTIDE SEQUENCE [LARGE SCALE GENOMIC DNA]</scope>
    <source>
        <strain evidence="3">DSM 22376</strain>
    </source>
</reference>
<feature type="domain" description="C-type lectin" evidence="1">
    <location>
        <begin position="160"/>
        <end position="294"/>
    </location>
</feature>
<dbReference type="InterPro" id="IPR001304">
    <property type="entry name" value="C-type_lectin-like"/>
</dbReference>
<organism evidence="2 3">
    <name type="scientific">Flavobacterium gillisiae</name>
    <dbReference type="NCBI Taxonomy" id="150146"/>
    <lineage>
        <taxon>Bacteria</taxon>
        <taxon>Pseudomonadati</taxon>
        <taxon>Bacteroidota</taxon>
        <taxon>Flavobacteriia</taxon>
        <taxon>Flavobacteriales</taxon>
        <taxon>Flavobacteriaceae</taxon>
        <taxon>Flavobacterium</taxon>
    </lineage>
</organism>
<name>A0A1H3WT00_9FLAO</name>
<dbReference type="Pfam" id="PF13585">
    <property type="entry name" value="CHU_C"/>
    <property type="match status" value="1"/>
</dbReference>
<evidence type="ECO:0000313" key="2">
    <source>
        <dbReference type="EMBL" id="SDZ90263.1"/>
    </source>
</evidence>
<dbReference type="CDD" id="cd03603">
    <property type="entry name" value="CLECT_VCBS"/>
    <property type="match status" value="1"/>
</dbReference>